<gene>
    <name evidence="1" type="ORF">CU097_001452</name>
</gene>
<dbReference type="STRING" id="86630.A0A367JFE3"/>
<reference evidence="1 2" key="1">
    <citation type="journal article" date="2018" name="G3 (Bethesda)">
        <title>Phylogenetic and Phylogenomic Definition of Rhizopus Species.</title>
        <authorList>
            <person name="Gryganskyi A.P."/>
            <person name="Golan J."/>
            <person name="Dolatabadi S."/>
            <person name="Mondo S."/>
            <person name="Robb S."/>
            <person name="Idnurm A."/>
            <person name="Muszewska A."/>
            <person name="Steczkiewicz K."/>
            <person name="Masonjones S."/>
            <person name="Liao H.L."/>
            <person name="Gajdeczka M.T."/>
            <person name="Anike F."/>
            <person name="Vuek A."/>
            <person name="Anishchenko I.M."/>
            <person name="Voigt K."/>
            <person name="de Hoog G.S."/>
            <person name="Smith M.E."/>
            <person name="Heitman J."/>
            <person name="Vilgalys R."/>
            <person name="Stajich J.E."/>
        </authorList>
    </citation>
    <scope>NUCLEOTIDE SEQUENCE [LARGE SCALE GENOMIC DNA]</scope>
    <source>
        <strain evidence="1 2">CBS 357.93</strain>
    </source>
</reference>
<evidence type="ECO:0000313" key="2">
    <source>
        <dbReference type="Proteomes" id="UP000252139"/>
    </source>
</evidence>
<dbReference type="Proteomes" id="UP000252139">
    <property type="component" value="Unassembled WGS sequence"/>
</dbReference>
<protein>
    <submittedName>
        <fullName evidence="1">Uncharacterized protein</fullName>
    </submittedName>
</protein>
<accession>A0A367JFE3</accession>
<keyword evidence="2" id="KW-1185">Reference proteome</keyword>
<sequence length="131" mass="14858">MLVLSQLQNQQEDFIDIINILTKNSKAIVLLPVSIPSHPSAIVDHEFIMDHILIPMKEEEEESEQMISPSGIHSVIEGDQLIIAKLIESFDIHQLSKKSSFSLDTSHMKNHPKYTILASHIQLPLQDQQIN</sequence>
<evidence type="ECO:0000313" key="1">
    <source>
        <dbReference type="EMBL" id="RCH88668.1"/>
    </source>
</evidence>
<dbReference type="AlphaFoldDB" id="A0A367JFE3"/>
<dbReference type="EMBL" id="PJQL01001426">
    <property type="protein sequence ID" value="RCH88668.1"/>
    <property type="molecule type" value="Genomic_DNA"/>
</dbReference>
<dbReference type="OrthoDB" id="10264848at2759"/>
<name>A0A367JFE3_RHIAZ</name>
<comment type="caution">
    <text evidence="1">The sequence shown here is derived from an EMBL/GenBank/DDBJ whole genome shotgun (WGS) entry which is preliminary data.</text>
</comment>
<feature type="non-terminal residue" evidence="1">
    <location>
        <position position="131"/>
    </location>
</feature>
<proteinExistence type="predicted"/>
<organism evidence="1 2">
    <name type="scientific">Rhizopus azygosporus</name>
    <name type="common">Rhizopus microsporus var. azygosporus</name>
    <dbReference type="NCBI Taxonomy" id="86630"/>
    <lineage>
        <taxon>Eukaryota</taxon>
        <taxon>Fungi</taxon>
        <taxon>Fungi incertae sedis</taxon>
        <taxon>Mucoromycota</taxon>
        <taxon>Mucoromycotina</taxon>
        <taxon>Mucoromycetes</taxon>
        <taxon>Mucorales</taxon>
        <taxon>Mucorineae</taxon>
        <taxon>Rhizopodaceae</taxon>
        <taxon>Rhizopus</taxon>
    </lineage>
</organism>